<keyword evidence="6" id="KW-1185">Reference proteome</keyword>
<name>A0ABW8TTU8_9CLOT</name>
<dbReference type="Pfam" id="PF00005">
    <property type="entry name" value="ABC_tran"/>
    <property type="match status" value="1"/>
</dbReference>
<dbReference type="InterPro" id="IPR003439">
    <property type="entry name" value="ABC_transporter-like_ATP-bd"/>
</dbReference>
<dbReference type="PROSITE" id="PS50893">
    <property type="entry name" value="ABC_TRANSPORTER_2"/>
    <property type="match status" value="1"/>
</dbReference>
<dbReference type="EMBL" id="JBJHZY010000002">
    <property type="protein sequence ID" value="MFL0269130.1"/>
    <property type="molecule type" value="Genomic_DNA"/>
</dbReference>
<dbReference type="Proteomes" id="UP001623661">
    <property type="component" value="Unassembled WGS sequence"/>
</dbReference>
<evidence type="ECO:0000256" key="3">
    <source>
        <dbReference type="ARBA" id="ARBA00022840"/>
    </source>
</evidence>
<dbReference type="InterPro" id="IPR003593">
    <property type="entry name" value="AAA+_ATPase"/>
</dbReference>
<evidence type="ECO:0000259" key="4">
    <source>
        <dbReference type="PROSITE" id="PS50893"/>
    </source>
</evidence>
<dbReference type="RefSeq" id="WP_406765748.1">
    <property type="nucleotide sequence ID" value="NZ_JBJHZY010000002.1"/>
</dbReference>
<reference evidence="5 6" key="1">
    <citation type="submission" date="2024-11" db="EMBL/GenBank/DDBJ databases">
        <authorList>
            <person name="Heng Y.C."/>
            <person name="Lim A.C.H."/>
            <person name="Lee J.K.Y."/>
            <person name="Kittelmann S."/>
        </authorList>
    </citation>
    <scope>NUCLEOTIDE SEQUENCE [LARGE SCALE GENOMIC DNA]</scope>
    <source>
        <strain evidence="5 6">WILCCON 0202</strain>
    </source>
</reference>
<dbReference type="GO" id="GO:0005524">
    <property type="term" value="F:ATP binding"/>
    <property type="evidence" value="ECO:0007669"/>
    <property type="project" value="UniProtKB-KW"/>
</dbReference>
<evidence type="ECO:0000256" key="2">
    <source>
        <dbReference type="ARBA" id="ARBA00022741"/>
    </source>
</evidence>
<evidence type="ECO:0000313" key="6">
    <source>
        <dbReference type="Proteomes" id="UP001623661"/>
    </source>
</evidence>
<comment type="caution">
    <text evidence="5">The sequence shown here is derived from an EMBL/GenBank/DDBJ whole genome shotgun (WGS) entry which is preliminary data.</text>
</comment>
<accession>A0ABW8TTU8</accession>
<protein>
    <submittedName>
        <fullName evidence="5">ABC transporter ATP-binding protein</fullName>
    </submittedName>
</protein>
<dbReference type="Gene3D" id="3.40.50.300">
    <property type="entry name" value="P-loop containing nucleotide triphosphate hydrolases"/>
    <property type="match status" value="1"/>
</dbReference>
<keyword evidence="1" id="KW-0813">Transport</keyword>
<keyword evidence="2" id="KW-0547">Nucleotide-binding</keyword>
<dbReference type="InterPro" id="IPR027417">
    <property type="entry name" value="P-loop_NTPase"/>
</dbReference>
<keyword evidence="3 5" id="KW-0067">ATP-binding</keyword>
<dbReference type="InterPro" id="IPR051782">
    <property type="entry name" value="ABC_Transporter_VariousFunc"/>
</dbReference>
<gene>
    <name evidence="5" type="ORF">ACJDUH_13610</name>
</gene>
<organism evidence="5 6">
    <name type="scientific">Candidatus Clostridium radicumherbarum</name>
    <dbReference type="NCBI Taxonomy" id="3381662"/>
    <lineage>
        <taxon>Bacteria</taxon>
        <taxon>Bacillati</taxon>
        <taxon>Bacillota</taxon>
        <taxon>Clostridia</taxon>
        <taxon>Eubacteriales</taxon>
        <taxon>Clostridiaceae</taxon>
        <taxon>Clostridium</taxon>
    </lineage>
</organism>
<feature type="domain" description="ABC transporter" evidence="4">
    <location>
        <begin position="2"/>
        <end position="233"/>
    </location>
</feature>
<evidence type="ECO:0000313" key="5">
    <source>
        <dbReference type="EMBL" id="MFL0269130.1"/>
    </source>
</evidence>
<dbReference type="SUPFAM" id="SSF52540">
    <property type="entry name" value="P-loop containing nucleoside triphosphate hydrolases"/>
    <property type="match status" value="1"/>
</dbReference>
<dbReference type="SMART" id="SM00382">
    <property type="entry name" value="AAA"/>
    <property type="match status" value="1"/>
</dbReference>
<proteinExistence type="predicted"/>
<dbReference type="PANTHER" id="PTHR42939:SF1">
    <property type="entry name" value="ABC TRANSPORTER ATP-BINDING PROTEIN ALBC-RELATED"/>
    <property type="match status" value="1"/>
</dbReference>
<dbReference type="CDD" id="cd03230">
    <property type="entry name" value="ABC_DR_subfamily_A"/>
    <property type="match status" value="1"/>
</dbReference>
<evidence type="ECO:0000256" key="1">
    <source>
        <dbReference type="ARBA" id="ARBA00022448"/>
    </source>
</evidence>
<dbReference type="PANTHER" id="PTHR42939">
    <property type="entry name" value="ABC TRANSPORTER ATP-BINDING PROTEIN ALBC-RELATED"/>
    <property type="match status" value="1"/>
</dbReference>
<sequence length="241" mass="27133">MIEISNVSKSYNGTTKAVDNLNLTIPNGLVFGFLGPNGAGKSTTIKMITGILNPDSGDIKVNDISIKQKPLEAKKHFGYVPDNPDMFLRLKGLEYLNFMADIYEVSKEVRKERIENLARRFELSDALGDKIQSYSHGMRQKIVLMGALIHDPSVWVLDEPMTGLDPRASFTLKEMMREHAESGKTVFFSTHVLEVAEKICDKVAIINKGNVLFCGTLEEMREHFKSNESLENMFLELTENE</sequence>